<dbReference type="PANTHER" id="PTHR31228">
    <property type="entry name" value="CYSTATIN/MONELLIN SUPERFAMILY PROTEIN"/>
    <property type="match status" value="1"/>
</dbReference>
<dbReference type="EMBL" id="JAAMPC010000005">
    <property type="protein sequence ID" value="KAG2310173.1"/>
    <property type="molecule type" value="Genomic_DNA"/>
</dbReference>
<dbReference type="Gene3D" id="3.10.450.10">
    <property type="match status" value="1"/>
</dbReference>
<dbReference type="InterPro" id="IPR046350">
    <property type="entry name" value="Cystatin_sf"/>
</dbReference>
<dbReference type="InterPro" id="IPR006525">
    <property type="entry name" value="Cystatin-related_pln"/>
</dbReference>
<proteinExistence type="predicted"/>
<dbReference type="Proteomes" id="UP000886595">
    <property type="component" value="Unassembled WGS sequence"/>
</dbReference>
<sequence>MQLFDQELDRIGRGYEIDFKKFRYCLGWRSFNLDDISLFSEPETSRRFIAKLANPALTKYNEGRGTSLELGKILIATFHPSCGMTFYISFQVNDPSDNQTKSYRSVVRYFPGDIEVVSCNPKESC</sequence>
<dbReference type="SUPFAM" id="SSF54403">
    <property type="entry name" value="Cystatin/monellin"/>
    <property type="match status" value="1"/>
</dbReference>
<comment type="caution">
    <text evidence="1">The sequence shown here is derived from an EMBL/GenBank/DDBJ whole genome shotgun (WGS) entry which is preliminary data.</text>
</comment>
<keyword evidence="2" id="KW-1185">Reference proteome</keyword>
<evidence type="ECO:0000313" key="1">
    <source>
        <dbReference type="EMBL" id="KAG2310173.1"/>
    </source>
</evidence>
<evidence type="ECO:0000313" key="2">
    <source>
        <dbReference type="Proteomes" id="UP000886595"/>
    </source>
</evidence>
<gene>
    <name evidence="1" type="ORF">Bca52824_021730</name>
</gene>
<protein>
    <submittedName>
        <fullName evidence="1">Uncharacterized protein</fullName>
    </submittedName>
</protein>
<organism evidence="1 2">
    <name type="scientific">Brassica carinata</name>
    <name type="common">Ethiopian mustard</name>
    <name type="synonym">Abyssinian cabbage</name>
    <dbReference type="NCBI Taxonomy" id="52824"/>
    <lineage>
        <taxon>Eukaryota</taxon>
        <taxon>Viridiplantae</taxon>
        <taxon>Streptophyta</taxon>
        <taxon>Embryophyta</taxon>
        <taxon>Tracheophyta</taxon>
        <taxon>Spermatophyta</taxon>
        <taxon>Magnoliopsida</taxon>
        <taxon>eudicotyledons</taxon>
        <taxon>Gunneridae</taxon>
        <taxon>Pentapetalae</taxon>
        <taxon>rosids</taxon>
        <taxon>malvids</taxon>
        <taxon>Brassicales</taxon>
        <taxon>Brassicaceae</taxon>
        <taxon>Brassiceae</taxon>
        <taxon>Brassica</taxon>
    </lineage>
</organism>
<name>A0A8X7VEV3_BRACI</name>
<accession>A0A8X7VEV3</accession>
<dbReference type="AlphaFoldDB" id="A0A8X7VEV3"/>
<dbReference type="NCBIfam" id="TIGR01638">
    <property type="entry name" value="Atha_cystat_rel"/>
    <property type="match status" value="1"/>
</dbReference>
<reference evidence="1 2" key="1">
    <citation type="submission" date="2020-02" db="EMBL/GenBank/DDBJ databases">
        <authorList>
            <person name="Ma Q."/>
            <person name="Huang Y."/>
            <person name="Song X."/>
            <person name="Pei D."/>
        </authorList>
    </citation>
    <scope>NUCLEOTIDE SEQUENCE [LARGE SCALE GENOMIC DNA]</scope>
    <source>
        <strain evidence="1">Sxm20200214</strain>
        <tissue evidence="1">Leaf</tissue>
    </source>
</reference>
<dbReference type="PANTHER" id="PTHR31228:SF31">
    <property type="entry name" value="CYSTATIN DOMAIN-CONTAINING PROTEIN"/>
    <property type="match status" value="1"/>
</dbReference>
<dbReference type="OrthoDB" id="1104139at2759"/>